<feature type="domain" description="ABC transmembrane type-1" evidence="9">
    <location>
        <begin position="92"/>
        <end position="299"/>
    </location>
</feature>
<evidence type="ECO:0000256" key="6">
    <source>
        <dbReference type="ARBA" id="ARBA00022989"/>
    </source>
</evidence>
<evidence type="ECO:0000259" key="9">
    <source>
        <dbReference type="PROSITE" id="PS50928"/>
    </source>
</evidence>
<feature type="transmembrane region" description="Helical" evidence="8">
    <location>
        <begin position="278"/>
        <end position="299"/>
    </location>
</feature>
<keyword evidence="6 8" id="KW-1133">Transmembrane helix</keyword>
<dbReference type="GeneID" id="43837942"/>
<organism evidence="10 11">
    <name type="scientific">Halopenitus persicus</name>
    <dbReference type="NCBI Taxonomy" id="1048396"/>
    <lineage>
        <taxon>Archaea</taxon>
        <taxon>Methanobacteriati</taxon>
        <taxon>Methanobacteriota</taxon>
        <taxon>Stenosarchaea group</taxon>
        <taxon>Halobacteria</taxon>
        <taxon>Halobacteriales</taxon>
        <taxon>Haloferacaceae</taxon>
        <taxon>Halopenitus</taxon>
    </lineage>
</organism>
<feature type="transmembrane region" description="Helical" evidence="8">
    <location>
        <begin position="96"/>
        <end position="119"/>
    </location>
</feature>
<keyword evidence="4" id="KW-1003">Cell membrane</keyword>
<dbReference type="SUPFAM" id="SSF161098">
    <property type="entry name" value="MetI-like"/>
    <property type="match status" value="1"/>
</dbReference>
<sequence length="315" mass="34418">MTSLGGGSIPGGFTESVLAAVDRLNGYVYRNRRIVPAVQLLVGLLVLSTFLVSIAIIVFYSVLQQAPPEEAIRFTVGNYVEFINNDLYTSVFWDSFVISVKTTLATLALAYPVAYLLAFSDTRWKNVLVLLIVLPFWINLVIRTYAWRLIFSEQGIINYLFIEVLGVVDQPMGLLFSQNAIVVGLVHVLLPYMVLPLYVSMDKIDESHVEAAKNLGANKLQAFYEVTLPQSIPGAATGVAISFVLAFGAFVIPLLLGGDSHIMIANVIGDTYIQYFDWSLGSAMAIAVTAFVLLIVFLFNRVVGLEGLYGGGEAS</sequence>
<feature type="transmembrane region" description="Helical" evidence="8">
    <location>
        <begin position="40"/>
        <end position="63"/>
    </location>
</feature>
<dbReference type="RefSeq" id="WP_021073792.1">
    <property type="nucleotide sequence ID" value="NZ_FNPC01000003.1"/>
</dbReference>
<gene>
    <name evidence="10" type="ORF">SAMN05216564_103173</name>
</gene>
<keyword evidence="5 8" id="KW-0812">Transmembrane</keyword>
<dbReference type="GO" id="GO:0055085">
    <property type="term" value="P:transmembrane transport"/>
    <property type="evidence" value="ECO:0007669"/>
    <property type="project" value="InterPro"/>
</dbReference>
<evidence type="ECO:0000256" key="1">
    <source>
        <dbReference type="ARBA" id="ARBA00004651"/>
    </source>
</evidence>
<evidence type="ECO:0000256" key="2">
    <source>
        <dbReference type="ARBA" id="ARBA00007069"/>
    </source>
</evidence>
<dbReference type="GO" id="GO:0005886">
    <property type="term" value="C:plasma membrane"/>
    <property type="evidence" value="ECO:0007669"/>
    <property type="project" value="UniProtKB-SubCell"/>
</dbReference>
<dbReference type="InterPro" id="IPR000515">
    <property type="entry name" value="MetI-like"/>
</dbReference>
<dbReference type="PROSITE" id="PS50928">
    <property type="entry name" value="ABC_TM1"/>
    <property type="match status" value="1"/>
</dbReference>
<dbReference type="Pfam" id="PF00528">
    <property type="entry name" value="BPD_transp_1"/>
    <property type="match status" value="1"/>
</dbReference>
<dbReference type="PANTHER" id="PTHR42929">
    <property type="entry name" value="INNER MEMBRANE ABC TRANSPORTER PERMEASE PROTEIN YDCU-RELATED-RELATED"/>
    <property type="match status" value="1"/>
</dbReference>
<dbReference type="InterPro" id="IPR035906">
    <property type="entry name" value="MetI-like_sf"/>
</dbReference>
<evidence type="ECO:0000256" key="5">
    <source>
        <dbReference type="ARBA" id="ARBA00022692"/>
    </source>
</evidence>
<evidence type="ECO:0000256" key="7">
    <source>
        <dbReference type="ARBA" id="ARBA00023136"/>
    </source>
</evidence>
<name>A0A1H3H943_9EURY</name>
<dbReference type="EMBL" id="FNPC01000003">
    <property type="protein sequence ID" value="SDY11947.1"/>
    <property type="molecule type" value="Genomic_DNA"/>
</dbReference>
<comment type="similarity">
    <text evidence="2">Belongs to the binding-protein-dependent transport system permease family. CysTW subfamily.</text>
</comment>
<feature type="transmembrane region" description="Helical" evidence="8">
    <location>
        <begin position="126"/>
        <end position="143"/>
    </location>
</feature>
<dbReference type="OrthoDB" id="31404at2157"/>
<evidence type="ECO:0000256" key="4">
    <source>
        <dbReference type="ARBA" id="ARBA00022475"/>
    </source>
</evidence>
<dbReference type="PANTHER" id="PTHR42929:SF1">
    <property type="entry name" value="INNER MEMBRANE ABC TRANSPORTER PERMEASE PROTEIN YDCU-RELATED"/>
    <property type="match status" value="1"/>
</dbReference>
<feature type="transmembrane region" description="Helical" evidence="8">
    <location>
        <begin position="149"/>
        <end position="168"/>
    </location>
</feature>
<accession>A0A1H3H943</accession>
<reference evidence="11" key="1">
    <citation type="submission" date="2016-10" db="EMBL/GenBank/DDBJ databases">
        <authorList>
            <person name="Varghese N."/>
            <person name="Submissions S."/>
        </authorList>
    </citation>
    <scope>NUCLEOTIDE SEQUENCE [LARGE SCALE GENOMIC DNA]</scope>
    <source>
        <strain evidence="11">DC30,IBRC 10041,KCTC 4046</strain>
    </source>
</reference>
<keyword evidence="7 8" id="KW-0472">Membrane</keyword>
<evidence type="ECO:0000313" key="10">
    <source>
        <dbReference type="EMBL" id="SDY11947.1"/>
    </source>
</evidence>
<dbReference type="AlphaFoldDB" id="A0A1H3H943"/>
<comment type="subcellular location">
    <subcellularLocation>
        <location evidence="1 8">Cell membrane</location>
        <topology evidence="1 8">Multi-pass membrane protein</topology>
    </subcellularLocation>
</comment>
<dbReference type="Gene3D" id="1.10.3720.10">
    <property type="entry name" value="MetI-like"/>
    <property type="match status" value="1"/>
</dbReference>
<feature type="transmembrane region" description="Helical" evidence="8">
    <location>
        <begin position="235"/>
        <end position="257"/>
    </location>
</feature>
<proteinExistence type="inferred from homology"/>
<dbReference type="CDD" id="cd06261">
    <property type="entry name" value="TM_PBP2"/>
    <property type="match status" value="1"/>
</dbReference>
<dbReference type="Proteomes" id="UP000199079">
    <property type="component" value="Unassembled WGS sequence"/>
</dbReference>
<feature type="transmembrane region" description="Helical" evidence="8">
    <location>
        <begin position="180"/>
        <end position="199"/>
    </location>
</feature>
<protein>
    <submittedName>
        <fullName evidence="10">Spermidine/putrescine transport system permease protein</fullName>
    </submittedName>
</protein>
<evidence type="ECO:0000256" key="3">
    <source>
        <dbReference type="ARBA" id="ARBA00022448"/>
    </source>
</evidence>
<evidence type="ECO:0000256" key="8">
    <source>
        <dbReference type="RuleBase" id="RU363032"/>
    </source>
</evidence>
<keyword evidence="3 8" id="KW-0813">Transport</keyword>
<keyword evidence="11" id="KW-1185">Reference proteome</keyword>
<evidence type="ECO:0000313" key="11">
    <source>
        <dbReference type="Proteomes" id="UP000199079"/>
    </source>
</evidence>